<sequence>MNLVHEPEVAPGKNQVDGITESMILRGDAERLLARLPSAFFRCCVTSPPYWGLRDYRTDDQIGSRKM</sequence>
<keyword evidence="4" id="KW-0808">Transferase</keyword>
<evidence type="ECO:0000256" key="7">
    <source>
        <dbReference type="ARBA" id="ARBA00049120"/>
    </source>
</evidence>
<dbReference type="EC" id="2.1.1.113" evidence="2"/>
<dbReference type="GO" id="GO:0003677">
    <property type="term" value="F:DNA binding"/>
    <property type="evidence" value="ECO:0007669"/>
    <property type="project" value="InterPro"/>
</dbReference>
<accession>A0A450VTU6</accession>
<organism evidence="8">
    <name type="scientific">Candidatus Kentrum sp. LPFa</name>
    <dbReference type="NCBI Taxonomy" id="2126335"/>
    <lineage>
        <taxon>Bacteria</taxon>
        <taxon>Pseudomonadati</taxon>
        <taxon>Pseudomonadota</taxon>
        <taxon>Gammaproteobacteria</taxon>
        <taxon>Candidatus Kentrum</taxon>
    </lineage>
</organism>
<comment type="similarity">
    <text evidence="1">Belongs to the N(4)/N(6)-methyltransferase family. N(4) subfamily.</text>
</comment>
<protein>
    <recommendedName>
        <fullName evidence="2">site-specific DNA-methyltransferase (cytosine-N(4)-specific)</fullName>
        <ecNumber evidence="2">2.1.1.113</ecNumber>
    </recommendedName>
</protein>
<evidence type="ECO:0000256" key="6">
    <source>
        <dbReference type="ARBA" id="ARBA00022747"/>
    </source>
</evidence>
<keyword evidence="5" id="KW-0949">S-adenosyl-L-methionine</keyword>
<proteinExistence type="inferred from homology"/>
<dbReference type="Gene3D" id="3.40.50.150">
    <property type="entry name" value="Vaccinia Virus protein VP39"/>
    <property type="match status" value="1"/>
</dbReference>
<reference evidence="8" key="1">
    <citation type="submission" date="2019-02" db="EMBL/GenBank/DDBJ databases">
        <authorList>
            <person name="Gruber-Vodicka R. H."/>
            <person name="Seah K. B. B."/>
        </authorList>
    </citation>
    <scope>NUCLEOTIDE SEQUENCE</scope>
    <source>
        <strain evidence="8">BECK_S312</strain>
    </source>
</reference>
<evidence type="ECO:0000256" key="4">
    <source>
        <dbReference type="ARBA" id="ARBA00022679"/>
    </source>
</evidence>
<dbReference type="AlphaFoldDB" id="A0A450VTU6"/>
<evidence type="ECO:0000256" key="1">
    <source>
        <dbReference type="ARBA" id="ARBA00010203"/>
    </source>
</evidence>
<dbReference type="GO" id="GO:0009307">
    <property type="term" value="P:DNA restriction-modification system"/>
    <property type="evidence" value="ECO:0007669"/>
    <property type="project" value="UniProtKB-KW"/>
</dbReference>
<dbReference type="InterPro" id="IPR029063">
    <property type="entry name" value="SAM-dependent_MTases_sf"/>
</dbReference>
<name>A0A450VTU6_9GAMM</name>
<evidence type="ECO:0000256" key="3">
    <source>
        <dbReference type="ARBA" id="ARBA00022603"/>
    </source>
</evidence>
<dbReference type="EMBL" id="CAADFM010000015">
    <property type="protein sequence ID" value="VFK08241.1"/>
    <property type="molecule type" value="Genomic_DNA"/>
</dbReference>
<dbReference type="SUPFAM" id="SSF53335">
    <property type="entry name" value="S-adenosyl-L-methionine-dependent methyltransferases"/>
    <property type="match status" value="1"/>
</dbReference>
<keyword evidence="6" id="KW-0680">Restriction system</keyword>
<dbReference type="GO" id="GO:0015667">
    <property type="term" value="F:site-specific DNA-methyltransferase (cytosine-N4-specific) activity"/>
    <property type="evidence" value="ECO:0007669"/>
    <property type="project" value="UniProtKB-EC"/>
</dbReference>
<comment type="catalytic activity">
    <reaction evidence="7">
        <text>a 2'-deoxycytidine in DNA + S-adenosyl-L-methionine = an N(4)-methyl-2'-deoxycytidine in DNA + S-adenosyl-L-homocysteine + H(+)</text>
        <dbReference type="Rhea" id="RHEA:16857"/>
        <dbReference type="Rhea" id="RHEA-COMP:11369"/>
        <dbReference type="Rhea" id="RHEA-COMP:13674"/>
        <dbReference type="ChEBI" id="CHEBI:15378"/>
        <dbReference type="ChEBI" id="CHEBI:57856"/>
        <dbReference type="ChEBI" id="CHEBI:59789"/>
        <dbReference type="ChEBI" id="CHEBI:85452"/>
        <dbReference type="ChEBI" id="CHEBI:137933"/>
        <dbReference type="EC" id="2.1.1.113"/>
    </reaction>
</comment>
<dbReference type="GO" id="GO:0032259">
    <property type="term" value="P:methylation"/>
    <property type="evidence" value="ECO:0007669"/>
    <property type="project" value="UniProtKB-KW"/>
</dbReference>
<evidence type="ECO:0000313" key="8">
    <source>
        <dbReference type="EMBL" id="VFK08241.1"/>
    </source>
</evidence>
<keyword evidence="3" id="KW-0489">Methyltransferase</keyword>
<dbReference type="InterPro" id="IPR017985">
    <property type="entry name" value="MeTrfase_CN4_CS"/>
</dbReference>
<evidence type="ECO:0000256" key="2">
    <source>
        <dbReference type="ARBA" id="ARBA00012185"/>
    </source>
</evidence>
<dbReference type="PROSITE" id="PS00093">
    <property type="entry name" value="N4_MTASE"/>
    <property type="match status" value="1"/>
</dbReference>
<evidence type="ECO:0000256" key="5">
    <source>
        <dbReference type="ARBA" id="ARBA00022691"/>
    </source>
</evidence>
<gene>
    <name evidence="8" type="ORF">BECKLPF1236A_GA0070988_100153</name>
</gene>